<accession>A0ABV4NUH9</accession>
<sequence>MAAIEDVAELAQTDYRAPPQYLGCPASHTLAVRRHPPTRMGWNCSAELMQRGFGVSPTQLIRNSIYKEPS</sequence>
<reference evidence="1 2" key="1">
    <citation type="submission" date="2024-08" db="EMBL/GenBank/DDBJ databases">
        <authorList>
            <person name="Ishaq N."/>
        </authorList>
    </citation>
    <scope>NUCLEOTIDE SEQUENCE [LARGE SCALE GENOMIC DNA]</scope>
    <source>
        <strain evidence="1 2">DSM 18651</strain>
    </source>
</reference>
<keyword evidence="2" id="KW-1185">Reference proteome</keyword>
<organism evidence="1 2">
    <name type="scientific">Microbulbifer epialgicus</name>
    <dbReference type="NCBI Taxonomy" id="393907"/>
    <lineage>
        <taxon>Bacteria</taxon>
        <taxon>Pseudomonadati</taxon>
        <taxon>Pseudomonadota</taxon>
        <taxon>Gammaproteobacteria</taxon>
        <taxon>Cellvibrionales</taxon>
        <taxon>Microbulbiferaceae</taxon>
        <taxon>Microbulbifer</taxon>
    </lineage>
</organism>
<dbReference type="Proteomes" id="UP001569428">
    <property type="component" value="Unassembled WGS sequence"/>
</dbReference>
<dbReference type="RefSeq" id="WP_371837269.1">
    <property type="nucleotide sequence ID" value="NZ_JBGMEK010000002.1"/>
</dbReference>
<name>A0ABV4NUH9_9GAMM</name>
<evidence type="ECO:0000313" key="2">
    <source>
        <dbReference type="Proteomes" id="UP001569428"/>
    </source>
</evidence>
<dbReference type="EMBL" id="JBGMEK010000002">
    <property type="protein sequence ID" value="MFA0809654.1"/>
    <property type="molecule type" value="Genomic_DNA"/>
</dbReference>
<protein>
    <submittedName>
        <fullName evidence="1">Uncharacterized protein</fullName>
    </submittedName>
</protein>
<evidence type="ECO:0000313" key="1">
    <source>
        <dbReference type="EMBL" id="MFA0809654.1"/>
    </source>
</evidence>
<comment type="caution">
    <text evidence="1">The sequence shown here is derived from an EMBL/GenBank/DDBJ whole genome shotgun (WGS) entry which is preliminary data.</text>
</comment>
<gene>
    <name evidence="1" type="ORF">ACCI49_01880</name>
</gene>
<proteinExistence type="predicted"/>